<reference evidence="2 3" key="1">
    <citation type="submission" date="2020-12" db="EMBL/GenBank/DDBJ databases">
        <title>Concerted genomic and epigenomic changes stabilize Arabidopsis allopolyploids.</title>
        <authorList>
            <person name="Chen Z."/>
        </authorList>
    </citation>
    <scope>NUCLEOTIDE SEQUENCE [LARGE SCALE GENOMIC DNA]</scope>
    <source>
        <strain evidence="2">Allo738</strain>
        <tissue evidence="2">Leaf</tissue>
    </source>
</reference>
<keyword evidence="3" id="KW-1185">Reference proteome</keyword>
<feature type="transmembrane region" description="Helical" evidence="1">
    <location>
        <begin position="162"/>
        <end position="184"/>
    </location>
</feature>
<dbReference type="AlphaFoldDB" id="A0A8T2AS32"/>
<evidence type="ECO:0000256" key="1">
    <source>
        <dbReference type="SAM" id="Phobius"/>
    </source>
</evidence>
<keyword evidence="1" id="KW-1133">Transmembrane helix</keyword>
<gene>
    <name evidence="2" type="ORF">ISN45_Aa03g003920</name>
</gene>
<feature type="transmembrane region" description="Helical" evidence="1">
    <location>
        <begin position="106"/>
        <end position="128"/>
    </location>
</feature>
<proteinExistence type="predicted"/>
<sequence>MMDLLELRTKSLTVKMKLFDAHCHLQDKRVIDEASQLISAAFSCRCYQFRSQWKLRERLGLGERDGRDVSFCCTLHRTTSLNLLIPLYLATKLQEMKTSAERLPMLFIILTTGAITALCVSLLGSLLAQPTNSSTSEKHNSCWCACRCNSHFSWILHSCPRWLSVGTLMAFTVVAACVLVLRYVPPDGVPLSSHWSSRFN</sequence>
<dbReference type="EMBL" id="JAEFBK010000008">
    <property type="protein sequence ID" value="KAG7575942.1"/>
    <property type="molecule type" value="Genomic_DNA"/>
</dbReference>
<dbReference type="Proteomes" id="UP000694240">
    <property type="component" value="Chromosome 8"/>
</dbReference>
<name>A0A8T2AS32_9BRAS</name>
<accession>A0A8T2AS32</accession>
<keyword evidence="1" id="KW-0812">Transmembrane</keyword>
<organism evidence="2 3">
    <name type="scientific">Arabidopsis thaliana x Arabidopsis arenosa</name>
    <dbReference type="NCBI Taxonomy" id="1240361"/>
    <lineage>
        <taxon>Eukaryota</taxon>
        <taxon>Viridiplantae</taxon>
        <taxon>Streptophyta</taxon>
        <taxon>Embryophyta</taxon>
        <taxon>Tracheophyta</taxon>
        <taxon>Spermatophyta</taxon>
        <taxon>Magnoliopsida</taxon>
        <taxon>eudicotyledons</taxon>
        <taxon>Gunneridae</taxon>
        <taxon>Pentapetalae</taxon>
        <taxon>rosids</taxon>
        <taxon>malvids</taxon>
        <taxon>Brassicales</taxon>
        <taxon>Brassicaceae</taxon>
        <taxon>Camelineae</taxon>
        <taxon>Arabidopsis</taxon>
    </lineage>
</organism>
<protein>
    <recommendedName>
        <fullName evidence="4">Transmembrane protein</fullName>
    </recommendedName>
</protein>
<keyword evidence="1" id="KW-0472">Membrane</keyword>
<evidence type="ECO:0000313" key="2">
    <source>
        <dbReference type="EMBL" id="KAG7575942.1"/>
    </source>
</evidence>
<evidence type="ECO:0008006" key="4">
    <source>
        <dbReference type="Google" id="ProtNLM"/>
    </source>
</evidence>
<comment type="caution">
    <text evidence="2">The sequence shown here is derived from an EMBL/GenBank/DDBJ whole genome shotgun (WGS) entry which is preliminary data.</text>
</comment>
<evidence type="ECO:0000313" key="3">
    <source>
        <dbReference type="Proteomes" id="UP000694240"/>
    </source>
</evidence>